<keyword evidence="1" id="KW-0732">Signal</keyword>
<feature type="signal peptide" evidence="1">
    <location>
        <begin position="1"/>
        <end position="19"/>
    </location>
</feature>
<dbReference type="AlphaFoldDB" id="A0A3N5ZDA9"/>
<gene>
    <name evidence="2" type="ORF">DRW07_00815</name>
</gene>
<dbReference type="RefSeq" id="WP_124025990.1">
    <property type="nucleotide sequence ID" value="NZ_JBHRSN010000005.1"/>
</dbReference>
<feature type="chain" id="PRO_5017923371" evidence="1">
    <location>
        <begin position="20"/>
        <end position="248"/>
    </location>
</feature>
<dbReference type="OrthoDB" id="6266523at2"/>
<proteinExistence type="predicted"/>
<sequence length="248" mass="28282">MNKISLTLVALCAITAAFFAGRWSFSSHLEPLPIATQHVSQSPSHANIAPPAITKSCIQDVMSENHEDSGALEENEKIEQLNAQLLVVKGQLQNAYRKIDEAYALMQEAGLQQPDSFDNSIIHNNLPEPFKSAMLSHEFSIKTFFAKYIRDKRDESWAPYFENQIQDFYTLHELGHHVKLDAVICKTTFCEIRGFDIEVGANNTILEDMQRQSWFNALTSSMTQTAPPSFRELEYINQFHILIQMRDK</sequence>
<evidence type="ECO:0000313" key="2">
    <source>
        <dbReference type="EMBL" id="RPJ67988.1"/>
    </source>
</evidence>
<reference evidence="2 3" key="1">
    <citation type="submission" date="2018-11" db="EMBL/GenBank/DDBJ databases">
        <authorList>
            <person name="Ye M.-Q."/>
            <person name="Du Z.-J."/>
        </authorList>
    </citation>
    <scope>NUCLEOTIDE SEQUENCE [LARGE SCALE GENOMIC DNA]</scope>
    <source>
        <strain evidence="2 3">U0105</strain>
    </source>
</reference>
<dbReference type="EMBL" id="RPOK01000001">
    <property type="protein sequence ID" value="RPJ67988.1"/>
    <property type="molecule type" value="Genomic_DNA"/>
</dbReference>
<dbReference type="Proteomes" id="UP000275281">
    <property type="component" value="Unassembled WGS sequence"/>
</dbReference>
<name>A0A3N5ZDA9_9ALTE</name>
<organism evidence="2 3">
    <name type="scientific">Alteromonas sediminis</name>
    <dbReference type="NCBI Taxonomy" id="2259342"/>
    <lineage>
        <taxon>Bacteria</taxon>
        <taxon>Pseudomonadati</taxon>
        <taxon>Pseudomonadota</taxon>
        <taxon>Gammaproteobacteria</taxon>
        <taxon>Alteromonadales</taxon>
        <taxon>Alteromonadaceae</taxon>
        <taxon>Alteromonas/Salinimonas group</taxon>
        <taxon>Alteromonas</taxon>
    </lineage>
</organism>
<evidence type="ECO:0000256" key="1">
    <source>
        <dbReference type="SAM" id="SignalP"/>
    </source>
</evidence>
<evidence type="ECO:0000313" key="3">
    <source>
        <dbReference type="Proteomes" id="UP000275281"/>
    </source>
</evidence>
<keyword evidence="3" id="KW-1185">Reference proteome</keyword>
<protein>
    <submittedName>
        <fullName evidence="2">Uncharacterized protein</fullName>
    </submittedName>
</protein>
<accession>A0A3N5ZDA9</accession>
<comment type="caution">
    <text evidence="2">The sequence shown here is derived from an EMBL/GenBank/DDBJ whole genome shotgun (WGS) entry which is preliminary data.</text>
</comment>